<dbReference type="Pfam" id="PF06993">
    <property type="entry name" value="DUF1304"/>
    <property type="match status" value="1"/>
</dbReference>
<keyword evidence="1" id="KW-1133">Transmembrane helix</keyword>
<feature type="transmembrane region" description="Helical" evidence="1">
    <location>
        <begin position="75"/>
        <end position="95"/>
    </location>
</feature>
<keyword evidence="1" id="KW-0812">Transmembrane</keyword>
<feature type="transmembrane region" description="Helical" evidence="1">
    <location>
        <begin position="48"/>
        <end position="69"/>
    </location>
</feature>
<evidence type="ECO:0000313" key="2">
    <source>
        <dbReference type="EMBL" id="UYQ94578.1"/>
    </source>
</evidence>
<gene>
    <name evidence="2" type="ORF">MKQ68_05670</name>
</gene>
<dbReference type="InterPro" id="IPR009732">
    <property type="entry name" value="DUF1304"/>
</dbReference>
<feature type="transmembrane region" description="Helical" evidence="1">
    <location>
        <begin position="6"/>
        <end position="27"/>
    </location>
</feature>
<dbReference type="RefSeq" id="WP_244839856.1">
    <property type="nucleotide sequence ID" value="NZ_CP107006.1"/>
</dbReference>
<dbReference type="EMBL" id="CP107006">
    <property type="protein sequence ID" value="UYQ94578.1"/>
    <property type="molecule type" value="Genomic_DNA"/>
</dbReference>
<organism evidence="2 3">
    <name type="scientific">Chitinophaga horti</name>
    <dbReference type="NCBI Taxonomy" id="2920382"/>
    <lineage>
        <taxon>Bacteria</taxon>
        <taxon>Pseudomonadati</taxon>
        <taxon>Bacteroidota</taxon>
        <taxon>Chitinophagia</taxon>
        <taxon>Chitinophagales</taxon>
        <taxon>Chitinophagaceae</taxon>
        <taxon>Chitinophaga</taxon>
    </lineage>
</organism>
<dbReference type="Proteomes" id="UP001162741">
    <property type="component" value="Chromosome"/>
</dbReference>
<accession>A0ABY6J4H8</accession>
<keyword evidence="3" id="KW-1185">Reference proteome</keyword>
<evidence type="ECO:0000313" key="3">
    <source>
        <dbReference type="Proteomes" id="UP001162741"/>
    </source>
</evidence>
<dbReference type="PANTHER" id="PTHR38446:SF1">
    <property type="entry name" value="BLL0914 PROTEIN"/>
    <property type="match status" value="1"/>
</dbReference>
<dbReference type="PANTHER" id="PTHR38446">
    <property type="entry name" value="BLL0914 PROTEIN"/>
    <property type="match status" value="1"/>
</dbReference>
<feature type="transmembrane region" description="Helical" evidence="1">
    <location>
        <begin position="102"/>
        <end position="122"/>
    </location>
</feature>
<protein>
    <submittedName>
        <fullName evidence="2">DUF1304 domain-containing protein</fullName>
    </submittedName>
</protein>
<name>A0ABY6J4H8_9BACT</name>
<evidence type="ECO:0000256" key="1">
    <source>
        <dbReference type="SAM" id="Phobius"/>
    </source>
</evidence>
<sequence>MQILFYVLVAAVALFHLYILWLEMFAWDTKAPGVFTNFPKHLFKDTKALAANQGLYNGFLAAGLTWSFFIDDPYWKMNVSLFFLGCVAVAGIYGAATASKKILFVQGMPAIIGIIIGLIIRYNG</sequence>
<reference evidence="2" key="1">
    <citation type="submission" date="2022-10" db="EMBL/GenBank/DDBJ databases">
        <title>Chitinophaga sp. nov., isolated from soil.</title>
        <authorList>
            <person name="Jeon C.O."/>
        </authorList>
    </citation>
    <scope>NUCLEOTIDE SEQUENCE</scope>
    <source>
        <strain evidence="2">R8</strain>
    </source>
</reference>
<proteinExistence type="predicted"/>
<keyword evidence="1" id="KW-0472">Membrane</keyword>